<evidence type="ECO:0000259" key="4">
    <source>
        <dbReference type="Pfam" id="PF01420"/>
    </source>
</evidence>
<dbReference type="PANTHER" id="PTHR43140">
    <property type="entry name" value="TYPE-1 RESTRICTION ENZYME ECOKI SPECIFICITY PROTEIN"/>
    <property type="match status" value="1"/>
</dbReference>
<dbReference type="RefSeq" id="WP_019597339.1">
    <property type="nucleotide sequence ID" value="NZ_FNQC01000043.1"/>
</dbReference>
<name>A0A1H3UAW1_9BACT</name>
<dbReference type="EMBL" id="FNQC01000043">
    <property type="protein sequence ID" value="SDZ59437.1"/>
    <property type="molecule type" value="Genomic_DNA"/>
</dbReference>
<accession>A0A1H3UAW1</accession>
<evidence type="ECO:0000313" key="6">
    <source>
        <dbReference type="Proteomes" id="UP000199663"/>
    </source>
</evidence>
<dbReference type="PANTHER" id="PTHR43140:SF1">
    <property type="entry name" value="TYPE I RESTRICTION ENZYME ECOKI SPECIFICITY SUBUNIT"/>
    <property type="match status" value="1"/>
</dbReference>
<dbReference type="InterPro" id="IPR051212">
    <property type="entry name" value="Type-I_RE_S_subunit"/>
</dbReference>
<evidence type="ECO:0000313" key="5">
    <source>
        <dbReference type="EMBL" id="SDZ59437.1"/>
    </source>
</evidence>
<evidence type="ECO:0000256" key="1">
    <source>
        <dbReference type="ARBA" id="ARBA00010923"/>
    </source>
</evidence>
<dbReference type="InterPro" id="IPR044946">
    <property type="entry name" value="Restrct_endonuc_typeI_TRD_sf"/>
</dbReference>
<reference evidence="5 6" key="1">
    <citation type="submission" date="2016-10" db="EMBL/GenBank/DDBJ databases">
        <authorList>
            <person name="Varghese N."/>
            <person name="Submissions S."/>
        </authorList>
    </citation>
    <scope>NUCLEOTIDE SEQUENCE [LARGE SCALE GENOMIC DNA]</scope>
    <source>
        <strain evidence="5 6">DSM 17997</strain>
    </source>
</reference>
<dbReference type="InterPro" id="IPR000055">
    <property type="entry name" value="Restrct_endonuc_typeI_TRD"/>
</dbReference>
<organism evidence="5 6">
    <name type="scientific">Rhodonellum ikkaensis</name>
    <dbReference type="NCBI Taxonomy" id="336829"/>
    <lineage>
        <taxon>Bacteria</taxon>
        <taxon>Pseudomonadati</taxon>
        <taxon>Bacteroidota</taxon>
        <taxon>Cytophagia</taxon>
        <taxon>Cytophagales</taxon>
        <taxon>Cytophagaceae</taxon>
        <taxon>Rhodonellum</taxon>
    </lineage>
</organism>
<sequence length="434" mass="48825">MRANWIEVELGEIFETVTGNTPPKNDPQNYGGKIPFVKPPEVTNRPISKAVEFLSEKGAKRSRLLPKGSILVTCIGNLGRVGLSKNQVAFNQQINAIKPLTGIDSSFTFYQAQSPKFKNQLDKLSSATTVPIVNKGKFNTILFHIAPLPEQRAIVAQIEELFSELDHSISNLKSAQAKLEIYRQAVLKKAFEGGYSKSNPQENFVRLEEVSDAIGGFAFKSGDFKKERFKYQVIRIGNIRPGVIRLNESPIFLDKLDSKTLSKAQILKGDVLITLTGTRKKRDYGFTAFVEGHNLLLNQRVAALRFGEKYYPKFFLYFSWTDFFKDQFFGSETGNVGQGNVGMKSIRETLVPFCGIDVQTQIVQEIESRLSVADKMAETIHTSLQKAEALRQSILKKAFEGKLLTEAELEACRKEADWEPAEKLLERIKSEKKK</sequence>
<dbReference type="CDD" id="cd17278">
    <property type="entry name" value="RMtype1_S_LdeBORF1052P-TRD2-CR2"/>
    <property type="match status" value="1"/>
</dbReference>
<evidence type="ECO:0000256" key="3">
    <source>
        <dbReference type="ARBA" id="ARBA00023125"/>
    </source>
</evidence>
<dbReference type="Pfam" id="PF01420">
    <property type="entry name" value="Methylase_S"/>
    <property type="match status" value="1"/>
</dbReference>
<comment type="similarity">
    <text evidence="1">Belongs to the type-I restriction system S methylase family.</text>
</comment>
<protein>
    <submittedName>
        <fullName evidence="5">Type I restriction enzyme, S subunit</fullName>
    </submittedName>
</protein>
<dbReference type="Gene3D" id="3.90.220.20">
    <property type="entry name" value="DNA methylase specificity domains"/>
    <property type="match status" value="2"/>
</dbReference>
<keyword evidence="3" id="KW-0238">DNA-binding</keyword>
<proteinExistence type="inferred from homology"/>
<keyword evidence="6" id="KW-1185">Reference proteome</keyword>
<dbReference type="Proteomes" id="UP000199663">
    <property type="component" value="Unassembled WGS sequence"/>
</dbReference>
<dbReference type="SUPFAM" id="SSF116734">
    <property type="entry name" value="DNA methylase specificity domain"/>
    <property type="match status" value="2"/>
</dbReference>
<comment type="caution">
    <text evidence="5">The sequence shown here is derived from an EMBL/GenBank/DDBJ whole genome shotgun (WGS) entry which is preliminary data.</text>
</comment>
<evidence type="ECO:0000256" key="2">
    <source>
        <dbReference type="ARBA" id="ARBA00022747"/>
    </source>
</evidence>
<keyword evidence="2" id="KW-0680">Restriction system</keyword>
<gene>
    <name evidence="5" type="ORF">SAMN05444412_1434</name>
</gene>
<feature type="domain" description="Type I restriction modification DNA specificity" evidence="4">
    <location>
        <begin position="4"/>
        <end position="170"/>
    </location>
</feature>
<dbReference type="CDD" id="cd17293">
    <property type="entry name" value="RMtype1_S_Ppo21ORF8840P_TRD1-CR1_like"/>
    <property type="match status" value="1"/>
</dbReference>